<protein>
    <submittedName>
        <fullName evidence="1">Uncharacterized protein</fullName>
    </submittedName>
</protein>
<sequence length="50" mass="6051">MKNDYPRQTNRMVHVRLTEELHKRLRIRAAESDMTLQDWVAMAIRKGLDR</sequence>
<gene>
    <name evidence="1" type="ORF">S06H3_28127</name>
</gene>
<dbReference type="Pfam" id="PF23807">
    <property type="entry name" value="RHH_10"/>
    <property type="match status" value="1"/>
</dbReference>
<dbReference type="InterPro" id="IPR010985">
    <property type="entry name" value="Ribbon_hlx_hlx"/>
</dbReference>
<accession>X1NHS5</accession>
<dbReference type="AlphaFoldDB" id="X1NHS5"/>
<organism evidence="1">
    <name type="scientific">marine sediment metagenome</name>
    <dbReference type="NCBI Taxonomy" id="412755"/>
    <lineage>
        <taxon>unclassified sequences</taxon>
        <taxon>metagenomes</taxon>
        <taxon>ecological metagenomes</taxon>
    </lineage>
</organism>
<dbReference type="GO" id="GO:0006355">
    <property type="term" value="P:regulation of DNA-templated transcription"/>
    <property type="evidence" value="ECO:0007669"/>
    <property type="project" value="InterPro"/>
</dbReference>
<dbReference type="EMBL" id="BARV01016384">
    <property type="protein sequence ID" value="GAI26350.1"/>
    <property type="molecule type" value="Genomic_DNA"/>
</dbReference>
<reference evidence="1" key="1">
    <citation type="journal article" date="2014" name="Front. Microbiol.">
        <title>High frequency of phylogenetically diverse reductive dehalogenase-homologous genes in deep subseafloor sedimentary metagenomes.</title>
        <authorList>
            <person name="Kawai M."/>
            <person name="Futagami T."/>
            <person name="Toyoda A."/>
            <person name="Takaki Y."/>
            <person name="Nishi S."/>
            <person name="Hori S."/>
            <person name="Arai W."/>
            <person name="Tsubouchi T."/>
            <person name="Morono Y."/>
            <person name="Uchiyama I."/>
            <person name="Ito T."/>
            <person name="Fujiyama A."/>
            <person name="Inagaki F."/>
            <person name="Takami H."/>
        </authorList>
    </citation>
    <scope>NUCLEOTIDE SEQUENCE</scope>
    <source>
        <strain evidence="1">Expedition CK06-06</strain>
    </source>
</reference>
<dbReference type="Gene3D" id="1.10.1220.10">
    <property type="entry name" value="Met repressor-like"/>
    <property type="match status" value="1"/>
</dbReference>
<comment type="caution">
    <text evidence="1">The sequence shown here is derived from an EMBL/GenBank/DDBJ whole genome shotgun (WGS) entry which is preliminary data.</text>
</comment>
<proteinExistence type="predicted"/>
<dbReference type="SUPFAM" id="SSF47598">
    <property type="entry name" value="Ribbon-helix-helix"/>
    <property type="match status" value="1"/>
</dbReference>
<evidence type="ECO:0000313" key="1">
    <source>
        <dbReference type="EMBL" id="GAI26350.1"/>
    </source>
</evidence>
<dbReference type="InterPro" id="IPR013321">
    <property type="entry name" value="Arc_rbn_hlx_hlx"/>
</dbReference>
<dbReference type="InterPro" id="IPR056972">
    <property type="entry name" value="RHH_dom-containing"/>
</dbReference>
<name>X1NHS5_9ZZZZ</name>